<keyword evidence="2 6" id="KW-0560">Oxidoreductase</keyword>
<dbReference type="EC" id="1.15.1.1" evidence="2"/>
<comment type="function">
    <text evidence="2">Destroys radicals which are normally produced within the cells and which are toxic to biological systems.</text>
</comment>
<comment type="similarity">
    <text evidence="1 2">Belongs to the Cu-Zn superoxide dismutase family.</text>
</comment>
<dbReference type="EMBL" id="JACHKZ010000027">
    <property type="protein sequence ID" value="MBB6579344.1"/>
    <property type="molecule type" value="Genomic_DNA"/>
</dbReference>
<comment type="catalytic activity">
    <reaction evidence="2">
        <text>2 superoxide + 2 H(+) = H2O2 + O2</text>
        <dbReference type="Rhea" id="RHEA:20696"/>
        <dbReference type="ChEBI" id="CHEBI:15378"/>
        <dbReference type="ChEBI" id="CHEBI:15379"/>
        <dbReference type="ChEBI" id="CHEBI:16240"/>
        <dbReference type="ChEBI" id="CHEBI:18421"/>
        <dbReference type="EC" id="1.15.1.1"/>
    </reaction>
</comment>
<dbReference type="PANTHER" id="PTHR10003">
    <property type="entry name" value="SUPEROXIDE DISMUTASE CU-ZN -RELATED"/>
    <property type="match status" value="1"/>
</dbReference>
<keyword evidence="2" id="KW-0479">Metal-binding</keyword>
<dbReference type="SUPFAM" id="SSF49329">
    <property type="entry name" value="Cu,Zn superoxide dismutase-like"/>
    <property type="match status" value="1"/>
</dbReference>
<feature type="chain" id="PRO_5046107622" description="Superoxide dismutase [Cu-Zn]" evidence="4">
    <location>
        <begin position="26"/>
        <end position="178"/>
    </location>
</feature>
<dbReference type="Gene3D" id="2.60.40.200">
    <property type="entry name" value="Superoxide dismutase, copper/zinc binding domain"/>
    <property type="match status" value="1"/>
</dbReference>
<dbReference type="InterPro" id="IPR036423">
    <property type="entry name" value="SOD-like_Cu/Zn_dom_sf"/>
</dbReference>
<dbReference type="GO" id="GO:0004784">
    <property type="term" value="F:superoxide dismutase activity"/>
    <property type="evidence" value="ECO:0007669"/>
    <property type="project" value="UniProtKB-EC"/>
</dbReference>
<reference evidence="6 7" key="1">
    <citation type="submission" date="2020-08" db="EMBL/GenBank/DDBJ databases">
        <title>Functional genomics of gut bacteria from endangered species of beetles.</title>
        <authorList>
            <person name="Carlos-Shanley C."/>
        </authorList>
    </citation>
    <scope>NUCLEOTIDE SEQUENCE [LARGE SCALE GENOMIC DNA]</scope>
    <source>
        <strain evidence="6 7">S00124</strain>
    </source>
</reference>
<keyword evidence="4" id="KW-0732">Signal</keyword>
<sequence length="178" mass="18265">MAQTSIRFAAIAGAAALAALLSACASTDRSAPVAEAIIKPTEGNNISGYIRFYQAGKDTVRVNAQVTGLPPNSERGFHIHENGNCSAPDAMSAGGHYNPTGHQHGKAGPQAHVGDLPSLMADSTGVATLVYETKNISIGTGQPSDVKGRAVVVHKDKDDFTTQPTGNSGARIGCGVIQ</sequence>
<feature type="domain" description="Superoxide dismutase copper/zinc binding" evidence="5">
    <location>
        <begin position="47"/>
        <end position="177"/>
    </location>
</feature>
<dbReference type="Proteomes" id="UP000562492">
    <property type="component" value="Unassembled WGS sequence"/>
</dbReference>
<comment type="cofactor">
    <cofactor evidence="2">
        <name>Cu cation</name>
        <dbReference type="ChEBI" id="CHEBI:23378"/>
    </cofactor>
    <text evidence="2">Binds 1 copper ion per subunit.</text>
</comment>
<dbReference type="Pfam" id="PF00080">
    <property type="entry name" value="Sod_Cu"/>
    <property type="match status" value="1"/>
</dbReference>
<dbReference type="InterPro" id="IPR018152">
    <property type="entry name" value="SOD_Cu/Zn_BS"/>
</dbReference>
<keyword evidence="2" id="KW-0186">Copper</keyword>
<evidence type="ECO:0000256" key="1">
    <source>
        <dbReference type="ARBA" id="ARBA00010457"/>
    </source>
</evidence>
<comment type="caution">
    <text evidence="6">The sequence shown here is derived from an EMBL/GenBank/DDBJ whole genome shotgun (WGS) entry which is preliminary data.</text>
</comment>
<name>A0ABR6RJI9_9BURK</name>
<comment type="cofactor">
    <cofactor evidence="2">
        <name>Zn(2+)</name>
        <dbReference type="ChEBI" id="CHEBI:29105"/>
    </cofactor>
    <text evidence="2">Binds 1 zinc ion per subunit.</text>
</comment>
<evidence type="ECO:0000256" key="3">
    <source>
        <dbReference type="SAM" id="MobiDB-lite"/>
    </source>
</evidence>
<organism evidence="6 7">
    <name type="scientific">Comamonas odontotermitis</name>
    <dbReference type="NCBI Taxonomy" id="379895"/>
    <lineage>
        <taxon>Bacteria</taxon>
        <taxon>Pseudomonadati</taxon>
        <taxon>Pseudomonadota</taxon>
        <taxon>Betaproteobacteria</taxon>
        <taxon>Burkholderiales</taxon>
        <taxon>Comamonadaceae</taxon>
        <taxon>Comamonas</taxon>
    </lineage>
</organism>
<dbReference type="InterPro" id="IPR024134">
    <property type="entry name" value="SOD_Cu/Zn_/chaperone"/>
</dbReference>
<gene>
    <name evidence="6" type="ORF">HNP33_003456</name>
</gene>
<accession>A0ABR6RJI9</accession>
<feature type="signal peptide" evidence="4">
    <location>
        <begin position="1"/>
        <end position="25"/>
    </location>
</feature>
<evidence type="ECO:0000313" key="6">
    <source>
        <dbReference type="EMBL" id="MBB6579344.1"/>
    </source>
</evidence>
<keyword evidence="7" id="KW-1185">Reference proteome</keyword>
<evidence type="ECO:0000256" key="2">
    <source>
        <dbReference type="RuleBase" id="RU000393"/>
    </source>
</evidence>
<dbReference type="InterPro" id="IPR001424">
    <property type="entry name" value="SOD_Cu_Zn_dom"/>
</dbReference>
<dbReference type="RefSeq" id="WP_184710561.1">
    <property type="nucleotide sequence ID" value="NZ_JACHKZ010000027.1"/>
</dbReference>
<dbReference type="CDD" id="cd00305">
    <property type="entry name" value="Cu-Zn_Superoxide_Dismutase"/>
    <property type="match status" value="1"/>
</dbReference>
<dbReference type="PROSITE" id="PS51257">
    <property type="entry name" value="PROKAR_LIPOPROTEIN"/>
    <property type="match status" value="1"/>
</dbReference>
<dbReference type="PROSITE" id="PS00332">
    <property type="entry name" value="SOD_CU_ZN_2"/>
    <property type="match status" value="1"/>
</dbReference>
<evidence type="ECO:0000259" key="5">
    <source>
        <dbReference type="Pfam" id="PF00080"/>
    </source>
</evidence>
<evidence type="ECO:0000313" key="7">
    <source>
        <dbReference type="Proteomes" id="UP000562492"/>
    </source>
</evidence>
<evidence type="ECO:0000256" key="4">
    <source>
        <dbReference type="SAM" id="SignalP"/>
    </source>
</evidence>
<proteinExistence type="inferred from homology"/>
<protein>
    <recommendedName>
        <fullName evidence="2">Superoxide dismutase [Cu-Zn]</fullName>
        <ecNumber evidence="2">1.15.1.1</ecNumber>
    </recommendedName>
</protein>
<feature type="region of interest" description="Disordered" evidence="3">
    <location>
        <begin position="71"/>
        <end position="109"/>
    </location>
</feature>
<keyword evidence="2" id="KW-0862">Zinc</keyword>